<dbReference type="GeneID" id="6074986"/>
<keyword evidence="1" id="KW-0732">Signal</keyword>
<dbReference type="PANTHER" id="PTHR35192">
    <property type="entry name" value="PROTEIN, PUTATIVE-RELATED"/>
    <property type="match status" value="1"/>
</dbReference>
<dbReference type="RefSeq" id="XP_001879573.1">
    <property type="nucleotide sequence ID" value="XM_001879538.1"/>
</dbReference>
<dbReference type="STRING" id="486041.B0D6H3"/>
<dbReference type="KEGG" id="lbc:LACBIDRAFT_318325"/>
<proteinExistence type="predicted"/>
<dbReference type="OrthoDB" id="439917at2759"/>
<reference evidence="3 4" key="1">
    <citation type="journal article" date="2008" name="Nature">
        <title>The genome of Laccaria bicolor provides insights into mycorrhizal symbiosis.</title>
        <authorList>
            <person name="Martin F."/>
            <person name="Aerts A."/>
            <person name="Ahren D."/>
            <person name="Brun A."/>
            <person name="Danchin E.G.J."/>
            <person name="Duchaussoy F."/>
            <person name="Gibon J."/>
            <person name="Kohler A."/>
            <person name="Lindquist E."/>
            <person name="Pereda V."/>
            <person name="Salamov A."/>
            <person name="Shapiro H.J."/>
            <person name="Wuyts J."/>
            <person name="Blaudez D."/>
            <person name="Buee M."/>
            <person name="Brokstein P."/>
            <person name="Canbaeck B."/>
            <person name="Cohen D."/>
            <person name="Courty P.E."/>
            <person name="Coutinho P.M."/>
            <person name="Delaruelle C."/>
            <person name="Detter J.C."/>
            <person name="Deveau A."/>
            <person name="DiFazio S."/>
            <person name="Duplessis S."/>
            <person name="Fraissinet-Tachet L."/>
            <person name="Lucic E."/>
            <person name="Frey-Klett P."/>
            <person name="Fourrey C."/>
            <person name="Feussner I."/>
            <person name="Gay G."/>
            <person name="Grimwood J."/>
            <person name="Hoegger P.J."/>
            <person name="Jain P."/>
            <person name="Kilaru S."/>
            <person name="Labbe J."/>
            <person name="Lin Y.C."/>
            <person name="Legue V."/>
            <person name="Le Tacon F."/>
            <person name="Marmeisse R."/>
            <person name="Melayah D."/>
            <person name="Montanini B."/>
            <person name="Muratet M."/>
            <person name="Nehls U."/>
            <person name="Niculita-Hirzel H."/>
            <person name="Oudot-Le Secq M.P."/>
            <person name="Peter M."/>
            <person name="Quesneville H."/>
            <person name="Rajashekar B."/>
            <person name="Reich M."/>
            <person name="Rouhier N."/>
            <person name="Schmutz J."/>
            <person name="Yin T."/>
            <person name="Chalot M."/>
            <person name="Henrissat B."/>
            <person name="Kuees U."/>
            <person name="Lucas S."/>
            <person name="Van de Peer Y."/>
            <person name="Podila G.K."/>
            <person name="Polle A."/>
            <person name="Pukkila P.J."/>
            <person name="Richardson P.M."/>
            <person name="Rouze P."/>
            <person name="Sanders I.R."/>
            <person name="Stajich J.E."/>
            <person name="Tunlid A."/>
            <person name="Tuskan G."/>
            <person name="Grigoriev I.V."/>
        </authorList>
    </citation>
    <scope>NUCLEOTIDE SEQUENCE [LARGE SCALE GENOMIC DNA]</scope>
    <source>
        <strain evidence="4">S238N-H82 / ATCC MYA-4686</strain>
    </source>
</reference>
<keyword evidence="4" id="KW-1185">Reference proteome</keyword>
<dbReference type="Pfam" id="PF21671">
    <property type="entry name" value="CPL1-like"/>
    <property type="match status" value="1"/>
</dbReference>
<organism evidence="4">
    <name type="scientific">Laccaria bicolor (strain S238N-H82 / ATCC MYA-4686)</name>
    <name type="common">Bicoloured deceiver</name>
    <name type="synonym">Laccaria laccata var. bicolor</name>
    <dbReference type="NCBI Taxonomy" id="486041"/>
    <lineage>
        <taxon>Eukaryota</taxon>
        <taxon>Fungi</taxon>
        <taxon>Dikarya</taxon>
        <taxon>Basidiomycota</taxon>
        <taxon>Agaricomycotina</taxon>
        <taxon>Agaricomycetes</taxon>
        <taxon>Agaricomycetidae</taxon>
        <taxon>Agaricales</taxon>
        <taxon>Agaricineae</taxon>
        <taxon>Hydnangiaceae</taxon>
        <taxon>Laccaria</taxon>
    </lineage>
</organism>
<dbReference type="PANTHER" id="PTHR35192:SF2">
    <property type="entry name" value="APPLE DOMAIN-CONTAINING PROTEIN"/>
    <property type="match status" value="1"/>
</dbReference>
<dbReference type="HOGENOM" id="CLU_273202_0_0_1"/>
<evidence type="ECO:0000259" key="2">
    <source>
        <dbReference type="Pfam" id="PF21671"/>
    </source>
</evidence>
<evidence type="ECO:0000313" key="4">
    <source>
        <dbReference type="Proteomes" id="UP000001194"/>
    </source>
</evidence>
<dbReference type="InterPro" id="IPR038955">
    <property type="entry name" value="PriA/CPL1_fungi"/>
</dbReference>
<sequence length="974" mass="102843">MRLATLVFATIAIHLLSSFSVLAVQPHPPSRREPKRKSPSLDTPITLRQHREPRALLDLCINAEVDLLADIGDLLGDLLGPLDINTNVKLCVCLKDLDLYLDTNVDIAALVDLLGKDQVAAIITALINSSPEARQCNLPPHSHRTCNSYDPCDFKCEKNYVRQGNNCVCAYPHTTCNGVCGTFPRGCGSAVPHHLKPRNSPIVTIAQAKAHCKSHETVCGLPGREGTLDFDCIDIRNDPNSCGGCMAPHPFPETHPSLLPSGKDCSRIPNAKAVACASEECVVKRCKDGWVTNPSQDTCVRDVEGSFRLQKNKKRVIDASASAEASVDSGLVEKLSALVTAVVDINGYAQPANQPSFASPYALPSDSSAIHVSNLINTVSTGTVDLISSSSVSSFNVNFKSLSYANTLLRNTLAECGCVERLALEPLVTAVETMATVTLDTQNYLTSHPIVSVNNGTVIDLDLSVAIEAASDLLSGLHLEETNSASFRSVVGNPTNALLDRSNLRPRPHKRDNPTAFEVDADVVLDSDLLAQLKALVVLVVDLNHANVLLPPSGPPAPHAQTVASNVAQAVVEATAELLASSTIFSFVTNVNNLMNVNAVVLNTLHGCDCVEDLNLRQVLNNLLKVSEATLGLQSWCDRHPVAHHVSKSGSLSSTIPNTSNAPITLDLSHLLSGSVSANVKGSISVGGALLAGPSNELNHLLGSAIFKRGGVGRRGLDSATLNASVAATANLDFETRLFILVNQVAKLEAASSSLQPSLSSDLINLKSSIRTTLVDAIVDATVKFLHEPAVPSIVSNVDYLVEIISHVSVALDKCSFTDDLGLGSLATDLKLVSNSVLDLQLWCRSHSDASLLPEVSYALSAVAQVYQPKLPHRLSSGIDVSIAGLENGLGKAVIELLDDFLKPGGGSAGVDLNLSATLDALAHLVIGSNVNSHVGTQIDTLTTDALNSDLLVGVGLEGDVGLGVDEHTDGSAE</sequence>
<evidence type="ECO:0000313" key="3">
    <source>
        <dbReference type="EMBL" id="EDR10188.1"/>
    </source>
</evidence>
<dbReference type="Proteomes" id="UP000001194">
    <property type="component" value="Unassembled WGS sequence"/>
</dbReference>
<gene>
    <name evidence="3" type="ORF">LACBIDRAFT_318325</name>
</gene>
<evidence type="ECO:0000256" key="1">
    <source>
        <dbReference type="SAM" id="SignalP"/>
    </source>
</evidence>
<feature type="chain" id="PRO_5002748894" evidence="1">
    <location>
        <begin position="24"/>
        <end position="974"/>
    </location>
</feature>
<accession>B0D6H3</accession>
<dbReference type="AlphaFoldDB" id="B0D6H3"/>
<dbReference type="EMBL" id="DS547098">
    <property type="protein sequence ID" value="EDR10188.1"/>
    <property type="molecule type" value="Genomic_DNA"/>
</dbReference>
<dbReference type="InterPro" id="IPR048661">
    <property type="entry name" value="CPL1-like"/>
</dbReference>
<name>B0D6H3_LACBS</name>
<dbReference type="InParanoid" id="B0D6H3"/>
<feature type="signal peptide" evidence="1">
    <location>
        <begin position="1"/>
        <end position="23"/>
    </location>
</feature>
<protein>
    <submittedName>
        <fullName evidence="3">Predicted protein</fullName>
    </submittedName>
</protein>
<feature type="domain" description="Protein CPL1-like" evidence="2">
    <location>
        <begin position="230"/>
        <end position="300"/>
    </location>
</feature>